<comment type="caution">
    <text evidence="1">The sequence shown here is derived from an EMBL/GenBank/DDBJ whole genome shotgun (WGS) entry which is preliminary data.</text>
</comment>
<dbReference type="EMBL" id="VIWZ01000001">
    <property type="protein sequence ID" value="TWG17904.1"/>
    <property type="molecule type" value="Genomic_DNA"/>
</dbReference>
<sequence length="107" mass="10546">MAFVLTTSSDVHCPSQGTVTPAGQSKLIVAGDEVTRLDGITGKSVSGCTITDSNSTMQCKKVMSATGAAQKLVVSGAGVALSTLTGATNGSTSGLAANAKQTKLKAV</sequence>
<dbReference type="AlphaFoldDB" id="A0A561W212"/>
<evidence type="ECO:0008006" key="3">
    <source>
        <dbReference type="Google" id="ProtNLM"/>
    </source>
</evidence>
<organism evidence="1 2">
    <name type="scientific">Micromonospora taraxaci</name>
    <dbReference type="NCBI Taxonomy" id="1316803"/>
    <lineage>
        <taxon>Bacteria</taxon>
        <taxon>Bacillati</taxon>
        <taxon>Actinomycetota</taxon>
        <taxon>Actinomycetes</taxon>
        <taxon>Micromonosporales</taxon>
        <taxon>Micromonosporaceae</taxon>
        <taxon>Micromonospora</taxon>
    </lineage>
</organism>
<evidence type="ECO:0000313" key="1">
    <source>
        <dbReference type="EMBL" id="TWG17904.1"/>
    </source>
</evidence>
<proteinExistence type="predicted"/>
<protein>
    <recommendedName>
        <fullName evidence="3">PAAR motif-containing protein</fullName>
    </recommendedName>
</protein>
<reference evidence="1 2" key="1">
    <citation type="submission" date="2019-06" db="EMBL/GenBank/DDBJ databases">
        <title>Sequencing the genomes of 1000 actinobacteria strains.</title>
        <authorList>
            <person name="Klenk H.-P."/>
        </authorList>
    </citation>
    <scope>NUCLEOTIDE SEQUENCE [LARGE SCALE GENOMIC DNA]</scope>
    <source>
        <strain evidence="1 2">DSM 45885</strain>
    </source>
</reference>
<dbReference type="Proteomes" id="UP000317685">
    <property type="component" value="Unassembled WGS sequence"/>
</dbReference>
<dbReference type="OrthoDB" id="3385499at2"/>
<dbReference type="GeneID" id="300128796"/>
<accession>A0A561W212</accession>
<keyword evidence="2" id="KW-1185">Reference proteome</keyword>
<evidence type="ECO:0000313" key="2">
    <source>
        <dbReference type="Proteomes" id="UP000317685"/>
    </source>
</evidence>
<gene>
    <name evidence="1" type="ORF">FHU34_113246</name>
</gene>
<dbReference type="RefSeq" id="WP_145781284.1">
    <property type="nucleotide sequence ID" value="NZ_JBEZJB010000026.1"/>
</dbReference>
<name>A0A561W212_9ACTN</name>